<evidence type="ECO:0000259" key="10">
    <source>
        <dbReference type="Pfam" id="PF17763"/>
    </source>
</evidence>
<feature type="region of interest" description="Disordered" evidence="8">
    <location>
        <begin position="1"/>
        <end position="22"/>
    </location>
</feature>
<dbReference type="InterPro" id="IPR006034">
    <property type="entry name" value="Asparaginase/glutaminase-like"/>
</dbReference>
<reference evidence="11" key="2">
    <citation type="submission" date="2025-09" db="UniProtKB">
        <authorList>
            <consortium name="Ensembl"/>
        </authorList>
    </citation>
    <scope>IDENTIFICATION</scope>
</reference>
<dbReference type="Proteomes" id="UP000694388">
    <property type="component" value="Unplaced"/>
</dbReference>
<dbReference type="SMART" id="SM00870">
    <property type="entry name" value="Asparaginase"/>
    <property type="match status" value="1"/>
</dbReference>
<dbReference type="PROSITE" id="PS51732">
    <property type="entry name" value="ASN_GLN_ASE_3"/>
    <property type="match status" value="1"/>
</dbReference>
<keyword evidence="3" id="KW-0378">Hydrolase</keyword>
<organism evidence="11 12">
    <name type="scientific">Eptatretus burgeri</name>
    <name type="common">Inshore hagfish</name>
    <dbReference type="NCBI Taxonomy" id="7764"/>
    <lineage>
        <taxon>Eukaryota</taxon>
        <taxon>Metazoa</taxon>
        <taxon>Chordata</taxon>
        <taxon>Craniata</taxon>
        <taxon>Vertebrata</taxon>
        <taxon>Cyclostomata</taxon>
        <taxon>Myxini</taxon>
        <taxon>Myxiniformes</taxon>
        <taxon>Myxinidae</taxon>
        <taxon>Eptatretinae</taxon>
        <taxon>Eptatretus</taxon>
    </lineage>
</organism>
<evidence type="ECO:0000256" key="3">
    <source>
        <dbReference type="ARBA" id="ARBA00022801"/>
    </source>
</evidence>
<dbReference type="InterPro" id="IPR027475">
    <property type="entry name" value="Asparaginase/glutaminase_AS2"/>
</dbReference>
<dbReference type="Ensembl" id="ENSEBUT00000016655.1">
    <property type="protein sequence ID" value="ENSEBUP00000016079.1"/>
    <property type="gene ID" value="ENSEBUG00000010114.1"/>
</dbReference>
<feature type="domain" description="Asparaginase/glutaminase C-terminal" evidence="10">
    <location>
        <begin position="287"/>
        <end position="402"/>
    </location>
</feature>
<dbReference type="PIRSF" id="PIRSF500176">
    <property type="entry name" value="L_ASNase"/>
    <property type="match status" value="1"/>
</dbReference>
<keyword evidence="12" id="KW-1185">Reference proteome</keyword>
<evidence type="ECO:0000256" key="7">
    <source>
        <dbReference type="PROSITE-ProRule" id="PRU10100"/>
    </source>
</evidence>
<dbReference type="FunFam" id="3.40.50.40:FF:000001">
    <property type="entry name" value="L-asparaginase 1"/>
    <property type="match status" value="1"/>
</dbReference>
<sequence length="514" mass="56740">MADGDSSFRISPSASSSCSSGCRRSRRWSQVSRSWSESEREARVLVINTGGTIGMVYEDNVLTTEPHTFVGHLKKLPMLHDQAYAERTQLFAYHKDAGSTLVLPSVAPEASHDFLWRQDKRVVYTLLEYDPLLDSCNMTTDDWAKIAKDIKEHYEDYDGFVVLHGTDTMAYTASALSFMCEHQGKPVILTGSQVPISEMRSDGRDNLLGALLIAGHFVIPEVGLYFHHKLYRGNRVTKVDSGRFKAFLSPNLPPLINAEVNITVSWDMVWRPNTMHKFRVHTNLNRNVGLLRLFPGITSDTIRAFLQPPMQGIVLETYGTGNAPDKRPDLLEELRAATDRGVLIINCTQCLCGSVSESYATGKALLHCGVIPGGDMTPEAALAKLSYVLGKSELSIKQQKEILHENLRGEMTTVYSASKFSLRDSSFLCLVANAIGANRTEELEGVRDALVPVLACAAAKTGDLETLRSLQRMHGCQWRYGGPRGLGPSRCGFGSSNWLQWSKSSGSGKGSWSV</sequence>
<keyword evidence="2" id="KW-0677">Repeat</keyword>
<dbReference type="EC" id="3.5.1.1" evidence="1"/>
<keyword evidence="4" id="KW-0040">ANK repeat</keyword>
<dbReference type="Gene3D" id="3.40.50.1170">
    <property type="entry name" value="L-asparaginase, N-terminal domain"/>
    <property type="match status" value="1"/>
</dbReference>
<evidence type="ECO:0000256" key="1">
    <source>
        <dbReference type="ARBA" id="ARBA00012920"/>
    </source>
</evidence>
<dbReference type="InterPro" id="IPR020827">
    <property type="entry name" value="Asparaginase/glutaminase_AS1"/>
</dbReference>
<dbReference type="Pfam" id="PF00710">
    <property type="entry name" value="Asparaginase"/>
    <property type="match status" value="1"/>
</dbReference>
<dbReference type="Pfam" id="PF17763">
    <property type="entry name" value="Asparaginase_C"/>
    <property type="match status" value="1"/>
</dbReference>
<dbReference type="NCBIfam" id="TIGR00519">
    <property type="entry name" value="asnASE_I"/>
    <property type="match status" value="1"/>
</dbReference>
<evidence type="ECO:0000256" key="8">
    <source>
        <dbReference type="SAM" id="MobiDB-lite"/>
    </source>
</evidence>
<proteinExistence type="inferred from homology"/>
<dbReference type="Gene3D" id="3.40.50.40">
    <property type="match status" value="1"/>
</dbReference>
<dbReference type="SUPFAM" id="SSF53774">
    <property type="entry name" value="Glutaminase/Asparaginase"/>
    <property type="match status" value="1"/>
</dbReference>
<name>A0A8C4QKZ5_EPTBU</name>
<comment type="similarity">
    <text evidence="5">In the N-terminal section; belongs to the asparaginase 1 family.</text>
</comment>
<evidence type="ECO:0000256" key="2">
    <source>
        <dbReference type="ARBA" id="ARBA00022737"/>
    </source>
</evidence>
<dbReference type="SFLD" id="SFLDS00057">
    <property type="entry name" value="Glutaminase/Asparaginase"/>
    <property type="match status" value="1"/>
</dbReference>
<dbReference type="InterPro" id="IPR037152">
    <property type="entry name" value="L-asparaginase_N_sf"/>
</dbReference>
<dbReference type="AlphaFoldDB" id="A0A8C4QKZ5"/>
<dbReference type="InterPro" id="IPR041725">
    <property type="entry name" value="L-asparaginase_I"/>
</dbReference>
<feature type="compositionally biased region" description="Low complexity" evidence="8">
    <location>
        <begin position="7"/>
        <end position="22"/>
    </location>
</feature>
<dbReference type="PRINTS" id="PR00139">
    <property type="entry name" value="ASNGLNASE"/>
</dbReference>
<dbReference type="PANTHER" id="PTHR11707">
    <property type="entry name" value="L-ASPARAGINASE"/>
    <property type="match status" value="1"/>
</dbReference>
<evidence type="ECO:0000256" key="6">
    <source>
        <dbReference type="PROSITE-ProRule" id="PRU10099"/>
    </source>
</evidence>
<dbReference type="GO" id="GO:0004067">
    <property type="term" value="F:asparaginase activity"/>
    <property type="evidence" value="ECO:0007669"/>
    <property type="project" value="UniProtKB-UniRule"/>
</dbReference>
<dbReference type="OMA" id="NCEAFDA"/>
<protein>
    <recommendedName>
        <fullName evidence="1">asparaginase</fullName>
        <ecNumber evidence="1">3.5.1.1</ecNumber>
    </recommendedName>
</protein>
<evidence type="ECO:0000256" key="4">
    <source>
        <dbReference type="ARBA" id="ARBA00023043"/>
    </source>
</evidence>
<feature type="domain" description="L-asparaginase N-terminal" evidence="9">
    <location>
        <begin position="43"/>
        <end position="267"/>
    </location>
</feature>
<evidence type="ECO:0000259" key="9">
    <source>
        <dbReference type="Pfam" id="PF00710"/>
    </source>
</evidence>
<dbReference type="InterPro" id="IPR027474">
    <property type="entry name" value="L-asparaginase_N"/>
</dbReference>
<dbReference type="InterPro" id="IPR006033">
    <property type="entry name" value="AsnA_fam"/>
</dbReference>
<dbReference type="PANTHER" id="PTHR11707:SF28">
    <property type="entry name" value="60 KDA LYSOPHOSPHOLIPASE"/>
    <property type="match status" value="1"/>
</dbReference>
<evidence type="ECO:0000313" key="12">
    <source>
        <dbReference type="Proteomes" id="UP000694388"/>
    </source>
</evidence>
<feature type="active site" evidence="6">
    <location>
        <position position="52"/>
    </location>
</feature>
<dbReference type="GO" id="GO:0006528">
    <property type="term" value="P:asparagine metabolic process"/>
    <property type="evidence" value="ECO:0007669"/>
    <property type="project" value="UniProtKB-ARBA"/>
</dbReference>
<dbReference type="PROSITE" id="PS00917">
    <property type="entry name" value="ASN_GLN_ASE_2"/>
    <property type="match status" value="1"/>
</dbReference>
<dbReference type="CDD" id="cd08963">
    <property type="entry name" value="L-asparaginase_I"/>
    <property type="match status" value="1"/>
</dbReference>
<evidence type="ECO:0000313" key="11">
    <source>
        <dbReference type="Ensembl" id="ENSEBUP00000016079.1"/>
    </source>
</evidence>
<reference evidence="11" key="1">
    <citation type="submission" date="2025-08" db="UniProtKB">
        <authorList>
            <consortium name="Ensembl"/>
        </authorList>
    </citation>
    <scope>IDENTIFICATION</scope>
</reference>
<feature type="active site" evidence="7">
    <location>
        <position position="166"/>
    </location>
</feature>
<dbReference type="PROSITE" id="PS00144">
    <property type="entry name" value="ASN_GLN_ASE_1"/>
    <property type="match status" value="1"/>
</dbReference>
<dbReference type="GeneTree" id="ENSGT00390000001610"/>
<accession>A0A8C4QKZ5</accession>
<dbReference type="FunFam" id="3.40.50.1170:FF:000003">
    <property type="entry name" value="60 kDa lysophospholipase"/>
    <property type="match status" value="1"/>
</dbReference>
<dbReference type="InterPro" id="IPR040919">
    <property type="entry name" value="Asparaginase_C"/>
</dbReference>
<dbReference type="InterPro" id="IPR036152">
    <property type="entry name" value="Asp/glu_Ase-like_sf"/>
</dbReference>
<dbReference type="InterPro" id="IPR027473">
    <property type="entry name" value="L-asparaginase_C"/>
</dbReference>
<evidence type="ECO:0000256" key="5">
    <source>
        <dbReference type="ARBA" id="ARBA00061199"/>
    </source>
</evidence>
<dbReference type="PIRSF" id="PIRSF001220">
    <property type="entry name" value="L-ASNase_gatD"/>
    <property type="match status" value="1"/>
</dbReference>